<keyword evidence="1" id="KW-1133">Transmembrane helix</keyword>
<dbReference type="KEGG" id="fpei:C4N17_00435"/>
<dbReference type="RefSeq" id="WP_008794206.1">
    <property type="nucleotide sequence ID" value="NZ_CABKNO010000002.1"/>
</dbReference>
<feature type="transmembrane region" description="Helical" evidence="1">
    <location>
        <begin position="113"/>
        <end position="140"/>
    </location>
</feature>
<feature type="transmembrane region" description="Helical" evidence="1">
    <location>
        <begin position="86"/>
        <end position="107"/>
    </location>
</feature>
<feature type="transmembrane region" description="Helical" evidence="1">
    <location>
        <begin position="51"/>
        <end position="74"/>
    </location>
</feature>
<sequence length="177" mass="20166">MLKKICEFLKNSKLEILIYTIFIVILISSYLGNFDFSLTIEAEKRADIISFFSIIIGIYIAVITIIATSIIGITKEMLKKNLDTQLIDTIIFGMIETILTIGIIIFLNPTTKLSRVILVALICNSIISFFKFTIILTLIFKANMNAMAKEIDSKDEYENRLLTTLDEIKNKLKNIEK</sequence>
<proteinExistence type="predicted"/>
<protein>
    <submittedName>
        <fullName evidence="2">Uncharacterized protein</fullName>
    </submittedName>
</protein>
<reference evidence="2 3" key="1">
    <citation type="submission" date="2018-03" db="EMBL/GenBank/DDBJ databases">
        <title>Complete Fusobacterium genomes using hybrid Minion sequencing.</title>
        <authorList>
            <person name="Slade D.J."/>
            <person name="Lahmers K."/>
        </authorList>
    </citation>
    <scope>NUCLEOTIDE SEQUENCE [LARGE SCALE GENOMIC DNA]</scope>
    <source>
        <strain evidence="2 3">2_1_31</strain>
    </source>
</reference>
<evidence type="ECO:0000256" key="1">
    <source>
        <dbReference type="SAM" id="Phobius"/>
    </source>
</evidence>
<gene>
    <name evidence="2" type="ORF">C4N17_00435</name>
</gene>
<name>A0AAD0MNL4_9FUSO</name>
<dbReference type="EMBL" id="CP028108">
    <property type="protein sequence ID" value="AVQ24303.1"/>
    <property type="molecule type" value="Genomic_DNA"/>
</dbReference>
<dbReference type="AlphaFoldDB" id="A0AAD0MNL4"/>
<feature type="transmembrane region" description="Helical" evidence="1">
    <location>
        <begin position="12"/>
        <end position="31"/>
    </location>
</feature>
<evidence type="ECO:0000313" key="3">
    <source>
        <dbReference type="Proteomes" id="UP000241472"/>
    </source>
</evidence>
<keyword evidence="1" id="KW-0812">Transmembrane</keyword>
<organism evidence="2 3">
    <name type="scientific">Fusobacterium periodonticum</name>
    <dbReference type="NCBI Taxonomy" id="860"/>
    <lineage>
        <taxon>Bacteria</taxon>
        <taxon>Fusobacteriati</taxon>
        <taxon>Fusobacteriota</taxon>
        <taxon>Fusobacteriia</taxon>
        <taxon>Fusobacteriales</taxon>
        <taxon>Fusobacteriaceae</taxon>
        <taxon>Fusobacterium</taxon>
    </lineage>
</organism>
<keyword evidence="1" id="KW-0472">Membrane</keyword>
<dbReference type="Proteomes" id="UP000241472">
    <property type="component" value="Chromosome"/>
</dbReference>
<accession>A0AAD0MNL4</accession>
<evidence type="ECO:0000313" key="2">
    <source>
        <dbReference type="EMBL" id="AVQ24303.1"/>
    </source>
</evidence>